<evidence type="ECO:0000313" key="3">
    <source>
        <dbReference type="Proteomes" id="UP001499852"/>
    </source>
</evidence>
<gene>
    <name evidence="2" type="ORF">GCM10023213_10600</name>
</gene>
<protein>
    <recommendedName>
        <fullName evidence="4">DUF1003 domain-containing protein</fullName>
    </recommendedName>
</protein>
<comment type="caution">
    <text evidence="2">The sequence shown here is derived from an EMBL/GenBank/DDBJ whole genome shotgun (WGS) entry which is preliminary data.</text>
</comment>
<feature type="transmembrane region" description="Helical" evidence="1">
    <location>
        <begin position="144"/>
        <end position="168"/>
    </location>
</feature>
<keyword evidence="3" id="KW-1185">Reference proteome</keyword>
<reference evidence="3" key="1">
    <citation type="journal article" date="2019" name="Int. J. Syst. Evol. Microbiol.">
        <title>The Global Catalogue of Microorganisms (GCM) 10K type strain sequencing project: providing services to taxonomists for standard genome sequencing and annotation.</title>
        <authorList>
            <consortium name="The Broad Institute Genomics Platform"/>
            <consortium name="The Broad Institute Genome Sequencing Center for Infectious Disease"/>
            <person name="Wu L."/>
            <person name="Ma J."/>
        </authorList>
    </citation>
    <scope>NUCLEOTIDE SEQUENCE [LARGE SCALE GENOMIC DNA]</scope>
    <source>
        <strain evidence="3">JCM 18053</strain>
    </source>
</reference>
<dbReference type="PANTHER" id="PTHR41386">
    <property type="entry name" value="INTEGRAL MEMBRANE PROTEIN-RELATED"/>
    <property type="match status" value="1"/>
</dbReference>
<organism evidence="2 3">
    <name type="scientific">Prosthecobacter algae</name>
    <dbReference type="NCBI Taxonomy" id="1144682"/>
    <lineage>
        <taxon>Bacteria</taxon>
        <taxon>Pseudomonadati</taxon>
        <taxon>Verrucomicrobiota</taxon>
        <taxon>Verrucomicrobiia</taxon>
        <taxon>Verrucomicrobiales</taxon>
        <taxon>Verrucomicrobiaceae</taxon>
        <taxon>Prosthecobacter</taxon>
    </lineage>
</organism>
<proteinExistence type="predicted"/>
<accession>A0ABP9NWY5</accession>
<evidence type="ECO:0000313" key="2">
    <source>
        <dbReference type="EMBL" id="GAA5136123.1"/>
    </source>
</evidence>
<dbReference type="EMBL" id="BAABIA010000002">
    <property type="protein sequence ID" value="GAA5136123.1"/>
    <property type="molecule type" value="Genomic_DNA"/>
</dbReference>
<dbReference type="Pfam" id="PF06210">
    <property type="entry name" value="DUF1003"/>
    <property type="match status" value="1"/>
</dbReference>
<evidence type="ECO:0000256" key="1">
    <source>
        <dbReference type="SAM" id="Phobius"/>
    </source>
</evidence>
<keyword evidence="1" id="KW-1133">Transmembrane helix</keyword>
<dbReference type="PANTHER" id="PTHR41386:SF1">
    <property type="entry name" value="MEMBRANE PROTEIN"/>
    <property type="match status" value="1"/>
</dbReference>
<feature type="transmembrane region" description="Helical" evidence="1">
    <location>
        <begin position="116"/>
        <end position="138"/>
    </location>
</feature>
<keyword evidence="1" id="KW-0472">Membrane</keyword>
<dbReference type="RefSeq" id="WP_345735328.1">
    <property type="nucleotide sequence ID" value="NZ_BAABIA010000002.1"/>
</dbReference>
<keyword evidence="1" id="KW-0812">Transmembrane</keyword>
<dbReference type="Proteomes" id="UP001499852">
    <property type="component" value="Unassembled WGS sequence"/>
</dbReference>
<sequence length="236" mass="26799">MTQTCAVTGKSFSPNKLRPLTALPPQIADIIRAAHPELKPESLISTEVLNEARLDYVRQLLQSQLGDLTHLDEEVLQSLHRQELLSEHPDSEEEGESQLTVGQKLSDKLAEFGGSWTFILAFGGFMAIWILLNVVLLANRGYDPYPFILLNLILSCLASLQAPVIMMSQNRQESRDRKRAENDYKINLKAELEIRHLHDKMDYMLHQQATRLMEVQQIQIELLREMAGGRQGPTKS</sequence>
<name>A0ABP9NWY5_9BACT</name>
<dbReference type="InterPro" id="IPR010406">
    <property type="entry name" value="DUF1003"/>
</dbReference>
<evidence type="ECO:0008006" key="4">
    <source>
        <dbReference type="Google" id="ProtNLM"/>
    </source>
</evidence>